<keyword evidence="4" id="KW-1185">Reference proteome</keyword>
<reference evidence="4" key="1">
    <citation type="journal article" date="2019" name="Int. J. Syst. Evol. Microbiol.">
        <title>The Global Catalogue of Microorganisms (GCM) 10K type strain sequencing project: providing services to taxonomists for standard genome sequencing and annotation.</title>
        <authorList>
            <consortium name="The Broad Institute Genomics Platform"/>
            <consortium name="The Broad Institute Genome Sequencing Center for Infectious Disease"/>
            <person name="Wu L."/>
            <person name="Ma J."/>
        </authorList>
    </citation>
    <scope>NUCLEOTIDE SEQUENCE [LARGE SCALE GENOMIC DNA]</scope>
    <source>
        <strain evidence="4">JCM 17656</strain>
    </source>
</reference>
<name>A0ABP6XC29_9ACTN</name>
<sequence>MNDSAATPPVQGVGPEGDGSQAPPNVYHPYAEPAPVYEEYIDPAAAHGWQNAYDETTQLPQVVDGAADAREGDDYDYVYEDGYDYADDSKKGRGRRRARRKPGVWRSPRFVVAAGAVGAVSAAALIAGFALSGSSSEGGTRTKGDRTSTTPDDLPVPGGPSAGSSAGDRTSEGADPSRSPSPGDSVSPSASDGAGSDGGTAQPSADPTATGTGPSASTATPTANGPGNSGDNPGRGQGGTKKPG</sequence>
<organism evidence="3 4">
    <name type="scientific">Streptomyces osmaniensis</name>
    <dbReference type="NCBI Taxonomy" id="593134"/>
    <lineage>
        <taxon>Bacteria</taxon>
        <taxon>Bacillati</taxon>
        <taxon>Actinomycetota</taxon>
        <taxon>Actinomycetes</taxon>
        <taxon>Kitasatosporales</taxon>
        <taxon>Streptomycetaceae</taxon>
        <taxon>Streptomyces</taxon>
    </lineage>
</organism>
<evidence type="ECO:0000313" key="4">
    <source>
        <dbReference type="Proteomes" id="UP001500707"/>
    </source>
</evidence>
<proteinExistence type="predicted"/>
<keyword evidence="2" id="KW-1133">Transmembrane helix</keyword>
<keyword evidence="2" id="KW-0812">Transmembrane</keyword>
<feature type="region of interest" description="Disordered" evidence="1">
    <location>
        <begin position="130"/>
        <end position="244"/>
    </location>
</feature>
<comment type="caution">
    <text evidence="3">The sequence shown here is derived from an EMBL/GenBank/DDBJ whole genome shotgun (WGS) entry which is preliminary data.</text>
</comment>
<feature type="compositionally biased region" description="Low complexity" evidence="1">
    <location>
        <begin position="207"/>
        <end position="226"/>
    </location>
</feature>
<evidence type="ECO:0000256" key="2">
    <source>
        <dbReference type="SAM" id="Phobius"/>
    </source>
</evidence>
<accession>A0ABP6XC29</accession>
<feature type="region of interest" description="Disordered" evidence="1">
    <location>
        <begin position="82"/>
        <end position="107"/>
    </location>
</feature>
<keyword evidence="2" id="KW-0472">Membrane</keyword>
<evidence type="ECO:0000313" key="3">
    <source>
        <dbReference type="EMBL" id="GAA3564849.1"/>
    </source>
</evidence>
<feature type="transmembrane region" description="Helical" evidence="2">
    <location>
        <begin position="110"/>
        <end position="131"/>
    </location>
</feature>
<protein>
    <submittedName>
        <fullName evidence="3">Uncharacterized protein</fullName>
    </submittedName>
</protein>
<feature type="region of interest" description="Disordered" evidence="1">
    <location>
        <begin position="1"/>
        <end position="30"/>
    </location>
</feature>
<gene>
    <name evidence="3" type="ORF">GCM10022295_53870</name>
</gene>
<dbReference type="Proteomes" id="UP001500707">
    <property type="component" value="Unassembled WGS sequence"/>
</dbReference>
<evidence type="ECO:0000256" key="1">
    <source>
        <dbReference type="SAM" id="MobiDB-lite"/>
    </source>
</evidence>
<dbReference type="EMBL" id="BAABCE010000010">
    <property type="protein sequence ID" value="GAA3564849.1"/>
    <property type="molecule type" value="Genomic_DNA"/>
</dbReference>
<feature type="compositionally biased region" description="Low complexity" evidence="1">
    <location>
        <begin position="162"/>
        <end position="194"/>
    </location>
</feature>
<feature type="compositionally biased region" description="Gly residues" evidence="1">
    <location>
        <begin position="233"/>
        <end position="244"/>
    </location>
</feature>
<feature type="compositionally biased region" description="Basic residues" evidence="1">
    <location>
        <begin position="92"/>
        <end position="103"/>
    </location>
</feature>